<keyword evidence="1" id="KW-0812">Transmembrane</keyword>
<dbReference type="RefSeq" id="WP_132746194.1">
    <property type="nucleotide sequence ID" value="NZ_SLXK01000014.1"/>
</dbReference>
<feature type="transmembrane region" description="Helical" evidence="1">
    <location>
        <begin position="93"/>
        <end position="111"/>
    </location>
</feature>
<gene>
    <name evidence="2" type="ORF">EV207_11411</name>
</gene>
<protein>
    <submittedName>
        <fullName evidence="2">Uncharacterized protein</fullName>
    </submittedName>
</protein>
<reference evidence="2 3" key="1">
    <citation type="submission" date="2019-03" db="EMBL/GenBank/DDBJ databases">
        <title>Genomic Encyclopedia of Type Strains, Phase IV (KMG-IV): sequencing the most valuable type-strain genomes for metagenomic binning, comparative biology and taxonomic classification.</title>
        <authorList>
            <person name="Goeker M."/>
        </authorList>
    </citation>
    <scope>NUCLEOTIDE SEQUENCE [LARGE SCALE GENOMIC DNA]</scope>
    <source>
        <strain evidence="2 3">DSM 19377</strain>
    </source>
</reference>
<proteinExistence type="predicted"/>
<name>A0A4R2P2D8_9BACL</name>
<dbReference type="OrthoDB" id="9764804at2"/>
<evidence type="ECO:0000256" key="1">
    <source>
        <dbReference type="SAM" id="Phobius"/>
    </source>
</evidence>
<organism evidence="2 3">
    <name type="scientific">Scopulibacillus darangshiensis</name>
    <dbReference type="NCBI Taxonomy" id="442528"/>
    <lineage>
        <taxon>Bacteria</taxon>
        <taxon>Bacillati</taxon>
        <taxon>Bacillota</taxon>
        <taxon>Bacilli</taxon>
        <taxon>Bacillales</taxon>
        <taxon>Sporolactobacillaceae</taxon>
        <taxon>Scopulibacillus</taxon>
    </lineage>
</organism>
<evidence type="ECO:0000313" key="3">
    <source>
        <dbReference type="Proteomes" id="UP000295416"/>
    </source>
</evidence>
<dbReference type="Proteomes" id="UP000295416">
    <property type="component" value="Unassembled WGS sequence"/>
</dbReference>
<keyword evidence="3" id="KW-1185">Reference proteome</keyword>
<accession>A0A4R2P2D8</accession>
<evidence type="ECO:0000313" key="2">
    <source>
        <dbReference type="EMBL" id="TCP28889.1"/>
    </source>
</evidence>
<sequence>MTILKIGFITILFILFLYPLKAFAHGSSADHAGKNLGFGNISLYIVIGAAILLILFIFIWIILKGKMKTLNIRKREEREKAAKLNHLLKGARFGTAIWVVITIVAGGVALANKESNVSFMHIHGLDFSSNGKQLFVPSHDGLRVFEDTHWEVAKSEPNDYMGFSMADDGFYSSGHPGEGSDLQNPVGIIKSKDNGNTLKTLSLAGESDFHVMDNTLDTEPRIWNESKACQHTINRRSNIDACCCLNAGPRRFCY</sequence>
<keyword evidence="1" id="KW-1133">Transmembrane helix</keyword>
<dbReference type="EMBL" id="SLXK01000014">
    <property type="protein sequence ID" value="TCP28889.1"/>
    <property type="molecule type" value="Genomic_DNA"/>
</dbReference>
<comment type="caution">
    <text evidence="2">The sequence shown here is derived from an EMBL/GenBank/DDBJ whole genome shotgun (WGS) entry which is preliminary data.</text>
</comment>
<feature type="transmembrane region" description="Helical" evidence="1">
    <location>
        <begin position="41"/>
        <end position="63"/>
    </location>
</feature>
<keyword evidence="1" id="KW-0472">Membrane</keyword>
<dbReference type="AlphaFoldDB" id="A0A4R2P2D8"/>